<evidence type="ECO:0000313" key="2">
    <source>
        <dbReference type="EMBL" id="KAK8787727.1"/>
    </source>
</evidence>
<organism evidence="2 3">
    <name type="scientific">Amblyomma americanum</name>
    <name type="common">Lone star tick</name>
    <dbReference type="NCBI Taxonomy" id="6943"/>
    <lineage>
        <taxon>Eukaryota</taxon>
        <taxon>Metazoa</taxon>
        <taxon>Ecdysozoa</taxon>
        <taxon>Arthropoda</taxon>
        <taxon>Chelicerata</taxon>
        <taxon>Arachnida</taxon>
        <taxon>Acari</taxon>
        <taxon>Parasitiformes</taxon>
        <taxon>Ixodida</taxon>
        <taxon>Ixodoidea</taxon>
        <taxon>Ixodidae</taxon>
        <taxon>Amblyomminae</taxon>
        <taxon>Amblyomma</taxon>
    </lineage>
</organism>
<sequence length="136" mass="15031">MLCMDRDKEYTVDFLSAIDILAHSLDEVTATTTQRCFHHVGFTKEVSTDQEECDDVSEAQAVFGLLAHKCGTSNATMDDYEAIDDDFVTCREDTLADILKKVEGGTGYESEDEIDHDDNHSSVVSTNEASQAVELL</sequence>
<dbReference type="AlphaFoldDB" id="A0AAQ4FKF2"/>
<dbReference type="Proteomes" id="UP001321473">
    <property type="component" value="Unassembled WGS sequence"/>
</dbReference>
<name>A0AAQ4FKF2_AMBAM</name>
<keyword evidence="3" id="KW-1185">Reference proteome</keyword>
<dbReference type="EMBL" id="JARKHS020001519">
    <property type="protein sequence ID" value="KAK8787727.1"/>
    <property type="molecule type" value="Genomic_DNA"/>
</dbReference>
<reference evidence="2 3" key="1">
    <citation type="journal article" date="2023" name="Arcadia Sci">
        <title>De novo assembly of a long-read Amblyomma americanum tick genome.</title>
        <authorList>
            <person name="Chou S."/>
            <person name="Poskanzer K.E."/>
            <person name="Rollins M."/>
            <person name="Thuy-Boun P.S."/>
        </authorList>
    </citation>
    <scope>NUCLEOTIDE SEQUENCE [LARGE SCALE GENOMIC DNA]</scope>
    <source>
        <strain evidence="2">F_SG_1</strain>
        <tissue evidence="2">Salivary glands</tissue>
    </source>
</reference>
<gene>
    <name evidence="2" type="ORF">V5799_022497</name>
</gene>
<feature type="region of interest" description="Disordered" evidence="1">
    <location>
        <begin position="107"/>
        <end position="129"/>
    </location>
</feature>
<evidence type="ECO:0000313" key="3">
    <source>
        <dbReference type="Proteomes" id="UP001321473"/>
    </source>
</evidence>
<accession>A0AAQ4FKF2</accession>
<proteinExistence type="predicted"/>
<evidence type="ECO:0000256" key="1">
    <source>
        <dbReference type="SAM" id="MobiDB-lite"/>
    </source>
</evidence>
<protein>
    <submittedName>
        <fullName evidence="2">Uncharacterized protein</fullName>
    </submittedName>
</protein>
<comment type="caution">
    <text evidence="2">The sequence shown here is derived from an EMBL/GenBank/DDBJ whole genome shotgun (WGS) entry which is preliminary data.</text>
</comment>